<sequence>MIFLAYRYYRAIGYHFHLARIARNLIIRGLYLRDITLQVSPFLASILERDQY</sequence>
<proteinExistence type="predicted"/>
<reference evidence="1" key="1">
    <citation type="submission" date="2023-10" db="EMBL/GenBank/DDBJ databases">
        <authorList>
            <person name="Leclercq S."/>
        </authorList>
    </citation>
    <scope>NUCLEOTIDE SEQUENCE</scope>
    <source>
        <strain evidence="1">F848</strain>
    </source>
</reference>
<comment type="caution">
    <text evidence="1">The sequence shown here is derived from an EMBL/GenBank/DDBJ whole genome shotgun (WGS) entry which is preliminary data.</text>
</comment>
<evidence type="ECO:0000313" key="1">
    <source>
        <dbReference type="EMBL" id="CAK1210035.1"/>
    </source>
</evidence>
<gene>
    <name evidence="1" type="ORF">FGAF848_20050</name>
</gene>
<accession>A0A2X5PF36</accession>
<organism evidence="1 2">
    <name type="scientific">Escherichia coli</name>
    <dbReference type="NCBI Taxonomy" id="562"/>
    <lineage>
        <taxon>Bacteria</taxon>
        <taxon>Pseudomonadati</taxon>
        <taxon>Pseudomonadota</taxon>
        <taxon>Gammaproteobacteria</taxon>
        <taxon>Enterobacterales</taxon>
        <taxon>Enterobacteriaceae</taxon>
        <taxon>Escherichia</taxon>
    </lineage>
</organism>
<dbReference type="EMBL" id="CAUZHL010000002">
    <property type="protein sequence ID" value="CAK1210035.1"/>
    <property type="molecule type" value="Genomic_DNA"/>
</dbReference>
<protein>
    <submittedName>
        <fullName evidence="1">Uncharacterized protein</fullName>
    </submittedName>
</protein>
<evidence type="ECO:0000313" key="2">
    <source>
        <dbReference type="Proteomes" id="UP001190091"/>
    </source>
</evidence>
<dbReference type="Proteomes" id="UP001190091">
    <property type="component" value="Unassembled WGS sequence"/>
</dbReference>
<dbReference type="AlphaFoldDB" id="A0A2X5PF36"/>
<name>A0A2X5PF36_ECOLX</name>